<dbReference type="Proteomes" id="UP001054945">
    <property type="component" value="Unassembled WGS sequence"/>
</dbReference>
<name>A0AAV4NS20_CAEEX</name>
<comment type="caution">
    <text evidence="1">The sequence shown here is derived from an EMBL/GenBank/DDBJ whole genome shotgun (WGS) entry which is preliminary data.</text>
</comment>
<dbReference type="AlphaFoldDB" id="A0AAV4NS20"/>
<evidence type="ECO:0000313" key="1">
    <source>
        <dbReference type="EMBL" id="GIX87805.1"/>
    </source>
</evidence>
<reference evidence="1 2" key="1">
    <citation type="submission" date="2021-06" db="EMBL/GenBank/DDBJ databases">
        <title>Caerostris extrusa draft genome.</title>
        <authorList>
            <person name="Kono N."/>
            <person name="Arakawa K."/>
        </authorList>
    </citation>
    <scope>NUCLEOTIDE SEQUENCE [LARGE SCALE GENOMIC DNA]</scope>
</reference>
<accession>A0AAV4NS20</accession>
<dbReference type="EMBL" id="BPLR01021267">
    <property type="protein sequence ID" value="GIX87805.1"/>
    <property type="molecule type" value="Genomic_DNA"/>
</dbReference>
<keyword evidence="2" id="KW-1185">Reference proteome</keyword>
<feature type="non-terminal residue" evidence="1">
    <location>
        <position position="1"/>
    </location>
</feature>
<protein>
    <submittedName>
        <fullName evidence="1">Uncharacterized protein</fullName>
    </submittedName>
</protein>
<organism evidence="1 2">
    <name type="scientific">Caerostris extrusa</name>
    <name type="common">Bark spider</name>
    <name type="synonym">Caerostris bankana</name>
    <dbReference type="NCBI Taxonomy" id="172846"/>
    <lineage>
        <taxon>Eukaryota</taxon>
        <taxon>Metazoa</taxon>
        <taxon>Ecdysozoa</taxon>
        <taxon>Arthropoda</taxon>
        <taxon>Chelicerata</taxon>
        <taxon>Arachnida</taxon>
        <taxon>Araneae</taxon>
        <taxon>Araneomorphae</taxon>
        <taxon>Entelegynae</taxon>
        <taxon>Araneoidea</taxon>
        <taxon>Araneidae</taxon>
        <taxon>Caerostris</taxon>
    </lineage>
</organism>
<evidence type="ECO:0000313" key="2">
    <source>
        <dbReference type="Proteomes" id="UP001054945"/>
    </source>
</evidence>
<sequence>HRNRFLFQLQGSGGWWTKVMESILVVLHRESRERLFELSEEGRFSVIKSDNYKRLHSQMRLDLNEC</sequence>
<proteinExistence type="predicted"/>
<gene>
    <name evidence="1" type="ORF">CEXT_496381</name>
</gene>